<proteinExistence type="predicted"/>
<keyword evidence="2" id="KW-1185">Reference proteome</keyword>
<dbReference type="EMBL" id="ACKO02000013">
    <property type="protein sequence ID" value="EET44012.1"/>
    <property type="molecule type" value="Genomic_DNA"/>
</dbReference>
<dbReference type="Proteomes" id="UP000005365">
    <property type="component" value="Unassembled WGS sequence"/>
</dbReference>
<name>C6M6P1_NEISI</name>
<accession>C6M6P1</accession>
<evidence type="ECO:0000313" key="1">
    <source>
        <dbReference type="EMBL" id="EET44012.1"/>
    </source>
</evidence>
<sequence length="43" mass="5124">MPFTESPQTNLFQPSRKSFIQKPVSPYRFPLQYRPINPKISTR</sequence>
<comment type="caution">
    <text evidence="1">The sequence shown here is derived from an EMBL/GenBank/DDBJ whole genome shotgun (WGS) entry which is preliminary data.</text>
</comment>
<reference evidence="1" key="1">
    <citation type="submission" date="2009-07" db="EMBL/GenBank/DDBJ databases">
        <authorList>
            <person name="Weinstock G."/>
            <person name="Sodergren E."/>
            <person name="Clifton S."/>
            <person name="Fulton L."/>
            <person name="Fulton B."/>
            <person name="Courtney L."/>
            <person name="Fronick C."/>
            <person name="Harrison M."/>
            <person name="Strong C."/>
            <person name="Farmer C."/>
            <person name="Delahaunty K."/>
            <person name="Markovic C."/>
            <person name="Hall O."/>
            <person name="Minx P."/>
            <person name="Tomlinson C."/>
            <person name="Mitreva M."/>
            <person name="Nelson J."/>
            <person name="Hou S."/>
            <person name="Wollam A."/>
            <person name="Pepin K.H."/>
            <person name="Johnson M."/>
            <person name="Bhonagiri V."/>
            <person name="Nash W.E."/>
            <person name="Warren W."/>
            <person name="Chinwalla A."/>
            <person name="Mardis E.R."/>
            <person name="Wilson R.K."/>
        </authorList>
    </citation>
    <scope>NUCLEOTIDE SEQUENCE [LARGE SCALE GENOMIC DNA]</scope>
    <source>
        <strain evidence="1">ATCC 29256</strain>
    </source>
</reference>
<evidence type="ECO:0000313" key="2">
    <source>
        <dbReference type="Proteomes" id="UP000005365"/>
    </source>
</evidence>
<dbReference type="AlphaFoldDB" id="C6M6P1"/>
<gene>
    <name evidence="1" type="ORF">NEISICOT_02193</name>
</gene>
<protein>
    <submittedName>
        <fullName evidence="1">Uncharacterized protein</fullName>
    </submittedName>
</protein>
<organism evidence="1 2">
    <name type="scientific">Neisseria sicca ATCC 29256</name>
    <dbReference type="NCBI Taxonomy" id="547045"/>
    <lineage>
        <taxon>Bacteria</taxon>
        <taxon>Pseudomonadati</taxon>
        <taxon>Pseudomonadota</taxon>
        <taxon>Betaproteobacteria</taxon>
        <taxon>Neisseriales</taxon>
        <taxon>Neisseriaceae</taxon>
        <taxon>Neisseria</taxon>
    </lineage>
</organism>